<dbReference type="NCBIfam" id="NF033550">
    <property type="entry name" value="transpos_ISL3"/>
    <property type="match status" value="1"/>
</dbReference>
<accession>A0A6N7X191</accession>
<keyword evidence="4" id="KW-1185">Reference proteome</keyword>
<dbReference type="RefSeq" id="WP_154538098.1">
    <property type="nucleotide sequence ID" value="NZ_VUNE01000003.1"/>
</dbReference>
<dbReference type="InterPro" id="IPR047951">
    <property type="entry name" value="Transpos_ISL3"/>
</dbReference>
<name>A0A6N7X191_9FIRM</name>
<feature type="domain" description="Transposase IS204/IS1001/IS1096/IS1165 zinc-finger" evidence="2">
    <location>
        <begin position="45"/>
        <end position="94"/>
    </location>
</feature>
<organism evidence="3 4">
    <name type="scientific">Peptostreptococcus porci</name>
    <dbReference type="NCBI Taxonomy" id="2652282"/>
    <lineage>
        <taxon>Bacteria</taxon>
        <taxon>Bacillati</taxon>
        <taxon>Bacillota</taxon>
        <taxon>Clostridia</taxon>
        <taxon>Peptostreptococcales</taxon>
        <taxon>Peptostreptococcaceae</taxon>
        <taxon>Peptostreptococcus</taxon>
    </lineage>
</organism>
<evidence type="ECO:0000313" key="4">
    <source>
        <dbReference type="Proteomes" id="UP000440713"/>
    </source>
</evidence>
<dbReference type="PANTHER" id="PTHR33498:SF1">
    <property type="entry name" value="TRANSPOSASE FOR INSERTION SEQUENCE ELEMENT IS1557"/>
    <property type="match status" value="1"/>
</dbReference>
<proteinExistence type="predicted"/>
<dbReference type="AlphaFoldDB" id="A0A6N7X191"/>
<gene>
    <name evidence="3" type="ORF">FYJ71_07140</name>
</gene>
<dbReference type="InterPro" id="IPR029261">
    <property type="entry name" value="Transposase_Znf"/>
</dbReference>
<dbReference type="PANTHER" id="PTHR33498">
    <property type="entry name" value="TRANSPOSASE FOR INSERTION SEQUENCE ELEMENT IS1557"/>
    <property type="match status" value="1"/>
</dbReference>
<dbReference type="Proteomes" id="UP000440713">
    <property type="component" value="Unassembled WGS sequence"/>
</dbReference>
<dbReference type="InterPro" id="IPR002560">
    <property type="entry name" value="Transposase_DDE"/>
</dbReference>
<evidence type="ECO:0000259" key="1">
    <source>
        <dbReference type="Pfam" id="PF01610"/>
    </source>
</evidence>
<dbReference type="Pfam" id="PF14690">
    <property type="entry name" value="Zn_ribbon_ISL3"/>
    <property type="match status" value="1"/>
</dbReference>
<protein>
    <submittedName>
        <fullName evidence="3">ISL3 family transposase</fullName>
    </submittedName>
</protein>
<evidence type="ECO:0000313" key="3">
    <source>
        <dbReference type="EMBL" id="MST62740.1"/>
    </source>
</evidence>
<reference evidence="3 4" key="1">
    <citation type="submission" date="2019-08" db="EMBL/GenBank/DDBJ databases">
        <title>In-depth cultivation of the pig gut microbiome towards novel bacterial diversity and tailored functional studies.</title>
        <authorList>
            <person name="Wylensek D."/>
            <person name="Hitch T.C.A."/>
            <person name="Clavel T."/>
        </authorList>
    </citation>
    <scope>NUCLEOTIDE SEQUENCE [LARGE SCALE GENOMIC DNA]</scope>
    <source>
        <strain evidence="3 4">WCA-SAB-591-4A-A</strain>
    </source>
</reference>
<dbReference type="Pfam" id="PF01610">
    <property type="entry name" value="DDE_Tnp_ISL3"/>
    <property type="match status" value="1"/>
</dbReference>
<feature type="domain" description="Transposase IS204/IS1001/IS1096/IS1165 DDE" evidence="1">
    <location>
        <begin position="163"/>
        <end position="413"/>
    </location>
</feature>
<evidence type="ECO:0000259" key="2">
    <source>
        <dbReference type="Pfam" id="PF14690"/>
    </source>
</evidence>
<dbReference type="EMBL" id="VUNE01000003">
    <property type="protein sequence ID" value="MST62740.1"/>
    <property type="molecule type" value="Genomic_DNA"/>
</dbReference>
<comment type="caution">
    <text evidence="3">The sequence shown here is derived from an EMBL/GenBank/DDBJ whole genome shotgun (WGS) entry which is preliminary data.</text>
</comment>
<sequence length="434" mass="50493">MFSSNSISNILGIGDKNLVLTGEEIFETIKSVKYCVLNAILTYEPSHCPHCNSNKEGHNIVKNGSRMVKIVFNRAGNNPILLRVKKQRFYCKSCQKTFMAKTSLTNKGCFISNDVKRSIIGDLCEFKSIKLISKEHYVSSSTVNRVLRSTEVTNRKHHLPEILGIDEFKSTKSVDASMSVNLVDVSTGKIIDLVSDRRKFNLKEYFSSYPLKVREKVRYITTDIYAPYIDIAREMFPNAKIVLDKFHIVQLMTRNMNIKRVNIMKTMKTNTHNYRVLKRYWKIILAKEWELNSVEFYSYRCYKNLTNSSEILREILSFNEELKDSHKFYQHFLQSVELRDVDEINKILDKDLSDIPECFHTSISTLKKHREYVINAIETTYSNASVEGNNNIIKTFKKISFGFRSFRNLRARILLRNRYKICYSSSSNELDTAA</sequence>